<dbReference type="Gene3D" id="1.10.238.10">
    <property type="entry name" value="EF-hand"/>
    <property type="match status" value="1"/>
</dbReference>
<dbReference type="InterPro" id="IPR009060">
    <property type="entry name" value="UBA-like_sf"/>
</dbReference>
<dbReference type="GO" id="GO:0045116">
    <property type="term" value="P:protein neddylation"/>
    <property type="evidence" value="ECO:0007669"/>
    <property type="project" value="TreeGrafter"/>
</dbReference>
<dbReference type="InterPro" id="IPR042460">
    <property type="entry name" value="DCN1-like_PONY"/>
</dbReference>
<dbReference type="EMBL" id="ML979132">
    <property type="protein sequence ID" value="KAF1921579.1"/>
    <property type="molecule type" value="Genomic_DNA"/>
</dbReference>
<dbReference type="OrthoDB" id="27198at2759"/>
<evidence type="ECO:0000313" key="5">
    <source>
        <dbReference type="Proteomes" id="UP000800096"/>
    </source>
</evidence>
<keyword evidence="1" id="KW-0833">Ubl conjugation pathway</keyword>
<organism evidence="4 5">
    <name type="scientific">Ampelomyces quisqualis</name>
    <name type="common">Powdery mildew agent</name>
    <dbReference type="NCBI Taxonomy" id="50730"/>
    <lineage>
        <taxon>Eukaryota</taxon>
        <taxon>Fungi</taxon>
        <taxon>Dikarya</taxon>
        <taxon>Ascomycota</taxon>
        <taxon>Pezizomycotina</taxon>
        <taxon>Dothideomycetes</taxon>
        <taxon>Pleosporomycetidae</taxon>
        <taxon>Pleosporales</taxon>
        <taxon>Pleosporineae</taxon>
        <taxon>Phaeosphaeriaceae</taxon>
        <taxon>Ampelomyces</taxon>
    </lineage>
</organism>
<gene>
    <name evidence="4" type="ORF">BDU57DRAFT_510473</name>
</gene>
<dbReference type="InterPro" id="IPR005176">
    <property type="entry name" value="PONY_dom"/>
</dbReference>
<sequence length="276" mass="31260">MPPAYTSQQKAAIAQFMNFTSVDRTAAARVLKNHNWDAQAAVNTYFSGGGGSAGSPAIKTILTKVFDHYRENPSAEPDMVGAEGTMQYCSDTKVDLEGLDSLVVHEIVQAPAMAEMRREGFVSGWQERNCETVEKQKAYIKNIKAELPGNRELFERIYKYAFTIAKTANSRQAALEQAIEFWKLLFGSPLSPIKWKSANTPWLDWWEEFLTTSFKKSINKDMWNETLKFAKLTLADDAMTFWTEESSWPSVIDDFVEWVKTEKRGGGKTVAMDEDY</sequence>
<evidence type="ECO:0000259" key="3">
    <source>
        <dbReference type="PROSITE" id="PS51229"/>
    </source>
</evidence>
<dbReference type="AlphaFoldDB" id="A0A6A5R2G0"/>
<evidence type="ECO:0000256" key="1">
    <source>
        <dbReference type="ARBA" id="ARBA00022786"/>
    </source>
</evidence>
<dbReference type="PANTHER" id="PTHR12281">
    <property type="entry name" value="RP42 RELATED"/>
    <property type="match status" value="1"/>
</dbReference>
<dbReference type="GO" id="GO:0000151">
    <property type="term" value="C:ubiquitin ligase complex"/>
    <property type="evidence" value="ECO:0007669"/>
    <property type="project" value="TreeGrafter"/>
</dbReference>
<dbReference type="Gene3D" id="1.10.238.200">
    <property type="entry name" value="Cullin, PONY binding domain"/>
    <property type="match status" value="1"/>
</dbReference>
<dbReference type="PROSITE" id="PS51229">
    <property type="entry name" value="DCUN1"/>
    <property type="match status" value="1"/>
</dbReference>
<dbReference type="CDD" id="cd14273">
    <property type="entry name" value="UBA_TAP-C_like"/>
    <property type="match status" value="1"/>
</dbReference>
<dbReference type="SUPFAM" id="SSF46934">
    <property type="entry name" value="UBA-like"/>
    <property type="match status" value="1"/>
</dbReference>
<dbReference type="Proteomes" id="UP000800096">
    <property type="component" value="Unassembled WGS sequence"/>
</dbReference>
<dbReference type="GO" id="GO:0031624">
    <property type="term" value="F:ubiquitin conjugating enzyme binding"/>
    <property type="evidence" value="ECO:0007669"/>
    <property type="project" value="TreeGrafter"/>
</dbReference>
<comment type="function">
    <text evidence="2">Neddylation of cullins play an essential role in the regulation of SCF-type complexes activity.</text>
</comment>
<protein>
    <recommendedName>
        <fullName evidence="2">Defective in cullin neddylation protein</fullName>
    </recommendedName>
</protein>
<keyword evidence="5" id="KW-1185">Reference proteome</keyword>
<dbReference type="GO" id="GO:0032182">
    <property type="term" value="F:ubiquitin-like protein binding"/>
    <property type="evidence" value="ECO:0007669"/>
    <property type="project" value="TreeGrafter"/>
</dbReference>
<dbReference type="Pfam" id="PF03556">
    <property type="entry name" value="Cullin_binding"/>
    <property type="match status" value="1"/>
</dbReference>
<accession>A0A6A5R2G0</accession>
<name>A0A6A5R2G0_AMPQU</name>
<dbReference type="Gene3D" id="1.10.8.10">
    <property type="entry name" value="DNA helicase RuvA subunit, C-terminal domain"/>
    <property type="match status" value="1"/>
</dbReference>
<dbReference type="Pfam" id="PF14555">
    <property type="entry name" value="UBA_4"/>
    <property type="match status" value="1"/>
</dbReference>
<dbReference type="InterPro" id="IPR014764">
    <property type="entry name" value="DCN-prot"/>
</dbReference>
<feature type="domain" description="DCUN1" evidence="3">
    <location>
        <begin position="57"/>
        <end position="260"/>
    </location>
</feature>
<dbReference type="GO" id="GO:0097602">
    <property type="term" value="F:cullin family protein binding"/>
    <property type="evidence" value="ECO:0007669"/>
    <property type="project" value="TreeGrafter"/>
</dbReference>
<reference evidence="4" key="1">
    <citation type="journal article" date="2020" name="Stud. Mycol.">
        <title>101 Dothideomycetes genomes: a test case for predicting lifestyles and emergence of pathogens.</title>
        <authorList>
            <person name="Haridas S."/>
            <person name="Albert R."/>
            <person name="Binder M."/>
            <person name="Bloem J."/>
            <person name="Labutti K."/>
            <person name="Salamov A."/>
            <person name="Andreopoulos B."/>
            <person name="Baker S."/>
            <person name="Barry K."/>
            <person name="Bills G."/>
            <person name="Bluhm B."/>
            <person name="Cannon C."/>
            <person name="Castanera R."/>
            <person name="Culley D."/>
            <person name="Daum C."/>
            <person name="Ezra D."/>
            <person name="Gonzalez J."/>
            <person name="Henrissat B."/>
            <person name="Kuo A."/>
            <person name="Liang C."/>
            <person name="Lipzen A."/>
            <person name="Lutzoni F."/>
            <person name="Magnuson J."/>
            <person name="Mondo S."/>
            <person name="Nolan M."/>
            <person name="Ohm R."/>
            <person name="Pangilinan J."/>
            <person name="Park H.-J."/>
            <person name="Ramirez L."/>
            <person name="Alfaro M."/>
            <person name="Sun H."/>
            <person name="Tritt A."/>
            <person name="Yoshinaga Y."/>
            <person name="Zwiers L.-H."/>
            <person name="Turgeon B."/>
            <person name="Goodwin S."/>
            <person name="Spatafora J."/>
            <person name="Crous P."/>
            <person name="Grigoriev I."/>
        </authorList>
    </citation>
    <scope>NUCLEOTIDE SEQUENCE</scope>
    <source>
        <strain evidence="4">HMLAC05119</strain>
    </source>
</reference>
<evidence type="ECO:0000313" key="4">
    <source>
        <dbReference type="EMBL" id="KAF1921579.1"/>
    </source>
</evidence>
<dbReference type="PANTHER" id="PTHR12281:SF31">
    <property type="entry name" value="DCN1-LIKE PROTEIN 3"/>
    <property type="match status" value="1"/>
</dbReference>
<evidence type="ECO:0000256" key="2">
    <source>
        <dbReference type="RuleBase" id="RU410713"/>
    </source>
</evidence>
<proteinExistence type="predicted"/>